<accession>A0A7S2HU96</accession>
<gene>
    <name evidence="4" type="ORF">DSPE1174_LOCUS33628</name>
</gene>
<organism evidence="4">
    <name type="scientific">Octactis speculum</name>
    <dbReference type="NCBI Taxonomy" id="3111310"/>
    <lineage>
        <taxon>Eukaryota</taxon>
        <taxon>Sar</taxon>
        <taxon>Stramenopiles</taxon>
        <taxon>Ochrophyta</taxon>
        <taxon>Dictyochophyceae</taxon>
        <taxon>Dictyochales</taxon>
        <taxon>Dictyochaceae</taxon>
        <taxon>Octactis</taxon>
    </lineage>
</organism>
<feature type="compositionally biased region" description="Basic and acidic residues" evidence="1">
    <location>
        <begin position="1"/>
        <end position="16"/>
    </location>
</feature>
<dbReference type="GO" id="GO:0005739">
    <property type="term" value="C:mitochondrion"/>
    <property type="evidence" value="ECO:0007669"/>
    <property type="project" value="TreeGrafter"/>
</dbReference>
<dbReference type="InterPro" id="IPR027417">
    <property type="entry name" value="P-loop_NTPase"/>
</dbReference>
<dbReference type="GO" id="GO:0005525">
    <property type="term" value="F:GTP binding"/>
    <property type="evidence" value="ECO:0007669"/>
    <property type="project" value="InterPro"/>
</dbReference>
<feature type="region of interest" description="Disordered" evidence="1">
    <location>
        <begin position="94"/>
        <end position="123"/>
    </location>
</feature>
<reference evidence="4" key="1">
    <citation type="submission" date="2021-01" db="EMBL/GenBank/DDBJ databases">
        <authorList>
            <person name="Corre E."/>
            <person name="Pelletier E."/>
            <person name="Niang G."/>
            <person name="Scheremetjew M."/>
            <person name="Finn R."/>
            <person name="Kale V."/>
            <person name="Holt S."/>
            <person name="Cochrane G."/>
            <person name="Meng A."/>
            <person name="Brown T."/>
            <person name="Cohen L."/>
        </authorList>
    </citation>
    <scope>NUCLEOTIDE SEQUENCE</scope>
    <source>
        <strain evidence="4">CCMP1381</strain>
    </source>
</reference>
<feature type="region of interest" description="Disordered" evidence="1">
    <location>
        <begin position="1"/>
        <end position="22"/>
    </location>
</feature>
<dbReference type="EMBL" id="HBGS01064421">
    <property type="protein sequence ID" value="CAD9499861.1"/>
    <property type="molecule type" value="Transcribed_RNA"/>
</dbReference>
<evidence type="ECO:0000256" key="1">
    <source>
        <dbReference type="SAM" id="MobiDB-lite"/>
    </source>
</evidence>
<dbReference type="Gene3D" id="3.40.50.300">
    <property type="entry name" value="P-loop containing nucleotide triphosphate hydrolases"/>
    <property type="match status" value="1"/>
</dbReference>
<feature type="domain" description="NOA1/YqeH-like C-terminal" evidence="3">
    <location>
        <begin position="411"/>
        <end position="508"/>
    </location>
</feature>
<proteinExistence type="predicted"/>
<name>A0A7S2HU96_9STRA</name>
<evidence type="ECO:0000313" key="4">
    <source>
        <dbReference type="EMBL" id="CAD9499861.1"/>
    </source>
</evidence>
<dbReference type="AlphaFoldDB" id="A0A7S2HU96"/>
<evidence type="ECO:0000259" key="3">
    <source>
        <dbReference type="Pfam" id="PF21516"/>
    </source>
</evidence>
<dbReference type="Pfam" id="PF01926">
    <property type="entry name" value="MMR_HSR1"/>
    <property type="match status" value="1"/>
</dbReference>
<evidence type="ECO:0008006" key="5">
    <source>
        <dbReference type="Google" id="ProtNLM"/>
    </source>
</evidence>
<dbReference type="CDD" id="cd01855">
    <property type="entry name" value="YqeH"/>
    <property type="match status" value="1"/>
</dbReference>
<protein>
    <recommendedName>
        <fullName evidence="5">G domain-containing protein</fullName>
    </recommendedName>
</protein>
<dbReference type="PANTHER" id="PTHR46434:SF1">
    <property type="entry name" value="GENETIC INTERACTOR OF PROHIBITINS 3, MITOCHONDRIAL"/>
    <property type="match status" value="1"/>
</dbReference>
<dbReference type="InterPro" id="IPR006073">
    <property type="entry name" value="GTP-bd"/>
</dbReference>
<evidence type="ECO:0000259" key="2">
    <source>
        <dbReference type="Pfam" id="PF01926"/>
    </source>
</evidence>
<feature type="domain" description="G" evidence="2">
    <location>
        <begin position="278"/>
        <end position="361"/>
    </location>
</feature>
<feature type="compositionally biased region" description="Basic residues" evidence="1">
    <location>
        <begin position="529"/>
        <end position="549"/>
    </location>
</feature>
<dbReference type="SUPFAM" id="SSF52540">
    <property type="entry name" value="P-loop containing nucleoside triphosphate hydrolases"/>
    <property type="match status" value="1"/>
</dbReference>
<dbReference type="InterPro" id="IPR050896">
    <property type="entry name" value="Mito_lipid_metab_GTPase"/>
</dbReference>
<dbReference type="PANTHER" id="PTHR46434">
    <property type="entry name" value="GENETIC INTERACTOR OF PROHIBITINS 3, MITOCHONDRIAL"/>
    <property type="match status" value="1"/>
</dbReference>
<feature type="region of interest" description="Disordered" evidence="1">
    <location>
        <begin position="519"/>
        <end position="549"/>
    </location>
</feature>
<dbReference type="InterPro" id="IPR048422">
    <property type="entry name" value="NOA1/YqeH-like_C"/>
</dbReference>
<sequence length="549" mass="59818">MDLRIKNALQEEKFSDSDDDALDDEYDGLGRAAQYSLTLEPDECAGCGIRLHSSSPNQPGFVPSHVLEKLLGVKASAEELEKDETDQIIENLLSGNDETYGEEPEKGNTGESSSPDWDPIDDDALLEDDEIPSRVICQRCHRLRNYGNVADDLRPGWSKSEALMPSHFEELIGALKGKRCVLVTMIDVFDFHGSVLPRLASLAGKNPLFVAVNKVDLLPSDYSPTRVRDWVVEECRYWASLEQIRPNNVHLVSAKTGSGIGKLMDAVRDLAKRRKCDIYVVGAANVGKSSFVNRLCNMEGGHADKRGSKKRKGGKKQMGVVPQKQGITTSALPGTTLSFLKIAVGEGVSLIDSPGIILRHQLTSRLSISELSSVVPSKNVEHVTLRLREGKAVCLGALARIELLEGKPFFFTFYVAQGVKLHSTSSEGIEAFVEKHVGGLLTPPHDPLRLEEVAPRLETFDLEVQGAGWTEAGSDIVLSGLGWVAVTGSGSCRVRVSVPEGVMVLQRPPLMPYEARASMGKSTGGRILKGPKKKKKPSTGKVGRYKRKG</sequence>
<dbReference type="Pfam" id="PF21516">
    <property type="entry name" value="YqeH-like_C"/>
    <property type="match status" value="1"/>
</dbReference>